<dbReference type="GO" id="GO:0005886">
    <property type="term" value="C:plasma membrane"/>
    <property type="evidence" value="ECO:0007669"/>
    <property type="project" value="UniProtKB-SubCell"/>
</dbReference>
<dbReference type="Pfam" id="PF01914">
    <property type="entry name" value="MarC"/>
    <property type="match status" value="1"/>
</dbReference>
<evidence type="ECO:0000256" key="7">
    <source>
        <dbReference type="RuleBase" id="RU362048"/>
    </source>
</evidence>
<evidence type="ECO:0000256" key="4">
    <source>
        <dbReference type="ARBA" id="ARBA00022692"/>
    </source>
</evidence>
<dbReference type="eggNOG" id="arCOG01997">
    <property type="taxonomic scope" value="Archaea"/>
</dbReference>
<organism evidence="8 9">
    <name type="scientific">Pyrobaculum calidifontis (strain DSM 21063 / JCM 11548 / VA1)</name>
    <dbReference type="NCBI Taxonomy" id="410359"/>
    <lineage>
        <taxon>Archaea</taxon>
        <taxon>Thermoproteota</taxon>
        <taxon>Thermoprotei</taxon>
        <taxon>Thermoproteales</taxon>
        <taxon>Thermoproteaceae</taxon>
        <taxon>Pyrobaculum</taxon>
    </lineage>
</organism>
<comment type="similarity">
    <text evidence="2 7">Belongs to the UPF0056 (MarC) family.</text>
</comment>
<dbReference type="InterPro" id="IPR002771">
    <property type="entry name" value="Multi_antbiot-R_MarC"/>
</dbReference>
<feature type="transmembrane region" description="Helical" evidence="7">
    <location>
        <begin position="74"/>
        <end position="92"/>
    </location>
</feature>
<keyword evidence="6 7" id="KW-0472">Membrane</keyword>
<keyword evidence="4 7" id="KW-0812">Transmembrane</keyword>
<feature type="transmembrane region" description="Helical" evidence="7">
    <location>
        <begin position="41"/>
        <end position="68"/>
    </location>
</feature>
<evidence type="ECO:0000256" key="6">
    <source>
        <dbReference type="ARBA" id="ARBA00023136"/>
    </source>
</evidence>
<dbReference type="PANTHER" id="PTHR33508:SF1">
    <property type="entry name" value="UPF0056 MEMBRANE PROTEIN YHCE"/>
    <property type="match status" value="1"/>
</dbReference>
<dbReference type="STRING" id="410359.Pcal_2139"/>
<name>A3MY37_PYRCJ</name>
<sequence length="197" mass="20776">MDLHSLALSILVLYIVVDPVGNIPLFMAVTSRIGEGARRRVLSLSVVVASLILAFFALVGVEFFAYFGVGLGDFMVASGLVLAAFSLLYLLRPYEAPVSEGVEVAVVPLAVPYLSGPASISYVLVLSNQYGKVFALVVIVAVAALTYLTLSASRYVMKALGVIGIRVVEKIMLVVSVAIGVSLVRKGVALWLSEGAV</sequence>
<accession>A3MY37</accession>
<dbReference type="OrthoDB" id="10856at2157"/>
<feature type="transmembrane region" description="Helical" evidence="7">
    <location>
        <begin position="130"/>
        <end position="150"/>
    </location>
</feature>
<evidence type="ECO:0000256" key="5">
    <source>
        <dbReference type="ARBA" id="ARBA00022989"/>
    </source>
</evidence>
<keyword evidence="5 7" id="KW-1133">Transmembrane helix</keyword>
<proteinExistence type="inferred from homology"/>
<dbReference type="RefSeq" id="WP_011850812.1">
    <property type="nucleotide sequence ID" value="NC_009073.1"/>
</dbReference>
<dbReference type="EMBL" id="CP000561">
    <property type="protein sequence ID" value="ABO09554.1"/>
    <property type="molecule type" value="Genomic_DNA"/>
</dbReference>
<feature type="transmembrane region" description="Helical" evidence="7">
    <location>
        <begin position="171"/>
        <end position="192"/>
    </location>
</feature>
<evidence type="ECO:0000256" key="3">
    <source>
        <dbReference type="ARBA" id="ARBA00022475"/>
    </source>
</evidence>
<reference evidence="8" key="1">
    <citation type="submission" date="2007-02" db="EMBL/GenBank/DDBJ databases">
        <title>Complete sequence of Pyrobaculum calidifontis JCM 11548.</title>
        <authorList>
            <consortium name="US DOE Joint Genome Institute"/>
            <person name="Copeland A."/>
            <person name="Lucas S."/>
            <person name="Lapidus A."/>
            <person name="Barry K."/>
            <person name="Glavina del Rio T."/>
            <person name="Dalin E."/>
            <person name="Tice H."/>
            <person name="Pitluck S."/>
            <person name="Chain P."/>
            <person name="Malfatti S."/>
            <person name="Shin M."/>
            <person name="Vergez L."/>
            <person name="Schmutz J."/>
            <person name="Larimer F."/>
            <person name="Land M."/>
            <person name="Hauser L."/>
            <person name="Kyrpides N."/>
            <person name="Mikhailova N."/>
            <person name="Cozen A.E."/>
            <person name="Fitz-Gibbon S.T."/>
            <person name="House C.H."/>
            <person name="Saltikov C."/>
            <person name="Lowe T.M."/>
            <person name="Richardson P."/>
        </authorList>
    </citation>
    <scope>NUCLEOTIDE SEQUENCE [LARGE SCALE GENOMIC DNA]</scope>
    <source>
        <strain evidence="8">JCM 11548</strain>
    </source>
</reference>
<gene>
    <name evidence="8" type="ordered locus">Pcal_2139</name>
</gene>
<feature type="transmembrane region" description="Helical" evidence="7">
    <location>
        <begin position="6"/>
        <end position="29"/>
    </location>
</feature>
<dbReference type="HOGENOM" id="CLU_079909_1_0_2"/>
<protein>
    <recommendedName>
        <fullName evidence="7">UPF0056 membrane protein</fullName>
    </recommendedName>
</protein>
<evidence type="ECO:0000256" key="2">
    <source>
        <dbReference type="ARBA" id="ARBA00009784"/>
    </source>
</evidence>
<keyword evidence="9" id="KW-1185">Reference proteome</keyword>
<evidence type="ECO:0000313" key="9">
    <source>
        <dbReference type="Proteomes" id="UP000001431"/>
    </source>
</evidence>
<comment type="subcellular location">
    <subcellularLocation>
        <location evidence="1 7">Cell membrane</location>
        <topology evidence="1 7">Multi-pass membrane protein</topology>
    </subcellularLocation>
</comment>
<dbReference type="GeneID" id="4908347"/>
<evidence type="ECO:0000256" key="1">
    <source>
        <dbReference type="ARBA" id="ARBA00004651"/>
    </source>
</evidence>
<feature type="transmembrane region" description="Helical" evidence="7">
    <location>
        <begin position="104"/>
        <end position="124"/>
    </location>
</feature>
<keyword evidence="3" id="KW-1003">Cell membrane</keyword>
<dbReference type="AlphaFoldDB" id="A3MY37"/>
<evidence type="ECO:0000313" key="8">
    <source>
        <dbReference type="EMBL" id="ABO09554.1"/>
    </source>
</evidence>
<dbReference type="KEGG" id="pcl:Pcal_2139"/>
<dbReference type="PANTHER" id="PTHR33508">
    <property type="entry name" value="UPF0056 MEMBRANE PROTEIN YHCE"/>
    <property type="match status" value="1"/>
</dbReference>
<dbReference type="Proteomes" id="UP000001431">
    <property type="component" value="Chromosome"/>
</dbReference>